<dbReference type="Pfam" id="PF08031">
    <property type="entry name" value="BBE"/>
    <property type="match status" value="1"/>
</dbReference>
<proteinExistence type="predicted"/>
<dbReference type="Proteomes" id="UP001200642">
    <property type="component" value="Unassembled WGS sequence"/>
</dbReference>
<dbReference type="AlphaFoldDB" id="A0AAE3EVG6"/>
<dbReference type="GO" id="GO:0016491">
    <property type="term" value="F:oxidoreductase activity"/>
    <property type="evidence" value="ECO:0007669"/>
    <property type="project" value="InterPro"/>
</dbReference>
<evidence type="ECO:0000313" key="3">
    <source>
        <dbReference type="Proteomes" id="UP001200642"/>
    </source>
</evidence>
<comment type="caution">
    <text evidence="2">The sequence shown here is derived from an EMBL/GenBank/DDBJ whole genome shotgun (WGS) entry which is preliminary data.</text>
</comment>
<name>A0AAE3EVG6_9FLAO</name>
<protein>
    <submittedName>
        <fullName evidence="2">BBE domain-containing protein</fullName>
    </submittedName>
</protein>
<reference evidence="2" key="1">
    <citation type="submission" date="2023-02" db="EMBL/GenBank/DDBJ databases">
        <title>Genome of Flavobacteriaceae gen. nov. sp. strain F89.</title>
        <authorList>
            <person name="Wang Y."/>
        </authorList>
    </citation>
    <scope>NUCLEOTIDE SEQUENCE</scope>
    <source>
        <strain evidence="2">F89</strain>
    </source>
</reference>
<evidence type="ECO:0000313" key="2">
    <source>
        <dbReference type="EMBL" id="MCG2461044.1"/>
    </source>
</evidence>
<sequence length="34" mass="4161">MRASYKHNYGRLAMIRAKHDPENFFRVNQNIRPE</sequence>
<feature type="domain" description="Berberine/berberine-like" evidence="1">
    <location>
        <begin position="5"/>
        <end position="32"/>
    </location>
</feature>
<evidence type="ECO:0000259" key="1">
    <source>
        <dbReference type="Pfam" id="PF08031"/>
    </source>
</evidence>
<dbReference type="RefSeq" id="WP_317902212.1">
    <property type="nucleotide sequence ID" value="NZ_JAIRBC010000012.1"/>
</dbReference>
<gene>
    <name evidence="2" type="ORF">K8352_09820</name>
</gene>
<accession>A0AAE3EVG6</accession>
<organism evidence="2 3">
    <name type="scientific">Cerina litoralis</name>
    <dbReference type="NCBI Taxonomy" id="2874477"/>
    <lineage>
        <taxon>Bacteria</taxon>
        <taxon>Pseudomonadati</taxon>
        <taxon>Bacteroidota</taxon>
        <taxon>Flavobacteriia</taxon>
        <taxon>Flavobacteriales</taxon>
        <taxon>Flavobacteriaceae</taxon>
        <taxon>Cerina</taxon>
    </lineage>
</organism>
<keyword evidence="3" id="KW-1185">Reference proteome</keyword>
<dbReference type="InterPro" id="IPR012951">
    <property type="entry name" value="BBE"/>
</dbReference>
<dbReference type="EMBL" id="JAIRBC010000012">
    <property type="protein sequence ID" value="MCG2461044.1"/>
    <property type="molecule type" value="Genomic_DNA"/>
</dbReference>
<dbReference type="InterPro" id="IPR016169">
    <property type="entry name" value="FAD-bd_PCMH_sub2"/>
</dbReference>
<dbReference type="GO" id="GO:0050660">
    <property type="term" value="F:flavin adenine dinucleotide binding"/>
    <property type="evidence" value="ECO:0007669"/>
    <property type="project" value="InterPro"/>
</dbReference>
<dbReference type="Gene3D" id="3.30.465.10">
    <property type="match status" value="1"/>
</dbReference>